<protein>
    <submittedName>
        <fullName evidence="1">Uncharacterized protein</fullName>
    </submittedName>
</protein>
<sequence length="362" mass="41024">MDPKSALSLGRIEHTDCPEFSLGKDLESMRKLGKIPLKVALATGYRLTDLVRVFTDAENKLVKGERETAVDFVRAVYFWRHTLIQDTLEFYRKLSVYQGLLRETEAAIADLDTCLEALEKAIKENGWSADLASFVSPTSVPTACPYQLFVETYITREDIVAELREWDDNKDAEIIAEMADRLKRILLKPNSPNFKVGDGQPKTVAMKVYRDGNGNKSFVVGCSGPEWRPFSPAVGIVKLLRKRRLENYHTCGTEAFNALGKLVKDKGGAKPYDPNKPMREQSEESEEARNKRREPIRQALKEMEEHESFLGKRDEVCIAFDTATWERKPACLVCYGTLGDQDPLSRTEAGKRESMDYFLGHV</sequence>
<keyword evidence="2" id="KW-1185">Reference proteome</keyword>
<gene>
    <name evidence="1" type="ORF">F5144DRAFT_635361</name>
</gene>
<reference evidence="1 2" key="1">
    <citation type="journal article" date="2021" name="Nat. Commun.">
        <title>Genetic determinants of endophytism in the Arabidopsis root mycobiome.</title>
        <authorList>
            <person name="Mesny F."/>
            <person name="Miyauchi S."/>
            <person name="Thiergart T."/>
            <person name="Pickel B."/>
            <person name="Atanasova L."/>
            <person name="Karlsson M."/>
            <person name="Huettel B."/>
            <person name="Barry K.W."/>
            <person name="Haridas S."/>
            <person name="Chen C."/>
            <person name="Bauer D."/>
            <person name="Andreopoulos W."/>
            <person name="Pangilinan J."/>
            <person name="LaButti K."/>
            <person name="Riley R."/>
            <person name="Lipzen A."/>
            <person name="Clum A."/>
            <person name="Drula E."/>
            <person name="Henrissat B."/>
            <person name="Kohler A."/>
            <person name="Grigoriev I.V."/>
            <person name="Martin F.M."/>
            <person name="Hacquard S."/>
        </authorList>
    </citation>
    <scope>NUCLEOTIDE SEQUENCE [LARGE SCALE GENOMIC DNA]</scope>
    <source>
        <strain evidence="1 2">MPI-SDFR-AT-0079</strain>
    </source>
</reference>
<evidence type="ECO:0000313" key="2">
    <source>
        <dbReference type="Proteomes" id="UP000724584"/>
    </source>
</evidence>
<accession>A0ACB7PL21</accession>
<proteinExistence type="predicted"/>
<organism evidence="1 2">
    <name type="scientific">Chaetomium tenue</name>
    <dbReference type="NCBI Taxonomy" id="1854479"/>
    <lineage>
        <taxon>Eukaryota</taxon>
        <taxon>Fungi</taxon>
        <taxon>Dikarya</taxon>
        <taxon>Ascomycota</taxon>
        <taxon>Pezizomycotina</taxon>
        <taxon>Sordariomycetes</taxon>
        <taxon>Sordariomycetidae</taxon>
        <taxon>Sordariales</taxon>
        <taxon>Chaetomiaceae</taxon>
        <taxon>Chaetomium</taxon>
    </lineage>
</organism>
<name>A0ACB7PL21_9PEZI</name>
<comment type="caution">
    <text evidence="1">The sequence shown here is derived from an EMBL/GenBank/DDBJ whole genome shotgun (WGS) entry which is preliminary data.</text>
</comment>
<dbReference type="Proteomes" id="UP000724584">
    <property type="component" value="Unassembled WGS sequence"/>
</dbReference>
<dbReference type="EMBL" id="JAGIZQ010000001">
    <property type="protein sequence ID" value="KAH6649575.1"/>
    <property type="molecule type" value="Genomic_DNA"/>
</dbReference>
<evidence type="ECO:0000313" key="1">
    <source>
        <dbReference type="EMBL" id="KAH6649575.1"/>
    </source>
</evidence>